<dbReference type="InterPro" id="IPR013783">
    <property type="entry name" value="Ig-like_fold"/>
</dbReference>
<dbReference type="PANTHER" id="PTHR23037:SF22">
    <property type="entry name" value="CYTOKINE RECEPTOR COMMON SUBUNIT BETA"/>
    <property type="match status" value="1"/>
</dbReference>
<dbReference type="RefSeq" id="XP_017337816.2">
    <property type="nucleotide sequence ID" value="XM_017482327.3"/>
</dbReference>
<evidence type="ECO:0000256" key="3">
    <source>
        <dbReference type="ARBA" id="ARBA00022729"/>
    </source>
</evidence>
<gene>
    <name evidence="12 13 14 15" type="primary">LOC108273212</name>
</gene>
<dbReference type="OrthoDB" id="9419853at2759"/>
<comment type="subcellular location">
    <subcellularLocation>
        <location evidence="1">Membrane</location>
        <topology evidence="1">Single-pass membrane protein</topology>
    </subcellularLocation>
</comment>
<dbReference type="GO" id="GO:0004896">
    <property type="term" value="F:cytokine receptor activity"/>
    <property type="evidence" value="ECO:0007669"/>
    <property type="project" value="TreeGrafter"/>
</dbReference>
<keyword evidence="2 9" id="KW-0812">Transmembrane</keyword>
<keyword evidence="6" id="KW-1015">Disulfide bond</keyword>
<feature type="compositionally biased region" description="Acidic residues" evidence="8">
    <location>
        <begin position="440"/>
        <end position="449"/>
    </location>
</feature>
<dbReference type="Proteomes" id="UP000221080">
    <property type="component" value="Chromosome 12"/>
</dbReference>
<feature type="region of interest" description="Disordered" evidence="8">
    <location>
        <begin position="430"/>
        <end position="457"/>
    </location>
</feature>
<evidence type="ECO:0000313" key="13">
    <source>
        <dbReference type="RefSeq" id="XP_017337815.2"/>
    </source>
</evidence>
<organism evidence="11 14">
    <name type="scientific">Ictalurus punctatus</name>
    <name type="common">Channel catfish</name>
    <name type="synonym">Silurus punctatus</name>
    <dbReference type="NCBI Taxonomy" id="7998"/>
    <lineage>
        <taxon>Eukaryota</taxon>
        <taxon>Metazoa</taxon>
        <taxon>Chordata</taxon>
        <taxon>Craniata</taxon>
        <taxon>Vertebrata</taxon>
        <taxon>Euteleostomi</taxon>
        <taxon>Actinopterygii</taxon>
        <taxon>Neopterygii</taxon>
        <taxon>Teleostei</taxon>
        <taxon>Ostariophysi</taxon>
        <taxon>Siluriformes</taxon>
        <taxon>Ictaluridae</taxon>
        <taxon>Ictalurus</taxon>
    </lineage>
</organism>
<evidence type="ECO:0000313" key="11">
    <source>
        <dbReference type="Proteomes" id="UP000221080"/>
    </source>
</evidence>
<dbReference type="PANTHER" id="PTHR23037">
    <property type="entry name" value="CYTOKINE RECEPTOR"/>
    <property type="match status" value="1"/>
</dbReference>
<dbReference type="RefSeq" id="XP_017337814.2">
    <property type="nucleotide sequence ID" value="XM_017482325.3"/>
</dbReference>
<dbReference type="RefSeq" id="XP_017337815.2">
    <property type="nucleotide sequence ID" value="XM_017482326.3"/>
</dbReference>
<reference evidence="11" key="1">
    <citation type="journal article" date="2016" name="Nat. Commun.">
        <title>The channel catfish genome sequence provides insights into the evolution of scale formation in teleosts.</title>
        <authorList>
            <person name="Liu Z."/>
            <person name="Liu S."/>
            <person name="Yao J."/>
            <person name="Bao L."/>
            <person name="Zhang J."/>
            <person name="Li Y."/>
            <person name="Jiang C."/>
            <person name="Sun L."/>
            <person name="Wang R."/>
            <person name="Zhang Y."/>
            <person name="Zhou T."/>
            <person name="Zeng Q."/>
            <person name="Fu Q."/>
            <person name="Gao S."/>
            <person name="Li N."/>
            <person name="Koren S."/>
            <person name="Jiang Y."/>
            <person name="Zimin A."/>
            <person name="Xu P."/>
            <person name="Phillippy A.M."/>
            <person name="Geng X."/>
            <person name="Song L."/>
            <person name="Sun F."/>
            <person name="Li C."/>
            <person name="Wang X."/>
            <person name="Chen A."/>
            <person name="Jin Y."/>
            <person name="Yuan Z."/>
            <person name="Yang Y."/>
            <person name="Tan S."/>
            <person name="Peatman E."/>
            <person name="Lu J."/>
            <person name="Qin Z."/>
            <person name="Dunham R."/>
            <person name="Li Z."/>
            <person name="Sonstegard T."/>
            <person name="Feng J."/>
            <person name="Danzmann R.G."/>
            <person name="Schroeder S."/>
            <person name="Scheffler B."/>
            <person name="Duke M.V."/>
            <person name="Ballard L."/>
            <person name="Kucuktas H."/>
            <person name="Kaltenboeck L."/>
            <person name="Liu H."/>
            <person name="Armbruster J."/>
            <person name="Xie Y."/>
            <person name="Kirby M.L."/>
            <person name="Tian Y."/>
            <person name="Flanagan M.E."/>
            <person name="Mu W."/>
            <person name="Waldbieser G.C."/>
        </authorList>
    </citation>
    <scope>NUCLEOTIDE SEQUENCE [LARGE SCALE GENOMIC DNA]</scope>
    <source>
        <strain evidence="11">SDA103</strain>
    </source>
</reference>
<dbReference type="SUPFAM" id="SSF49265">
    <property type="entry name" value="Fibronectin type III"/>
    <property type="match status" value="1"/>
</dbReference>
<reference evidence="12 13" key="2">
    <citation type="submission" date="2025-04" db="UniProtKB">
        <authorList>
            <consortium name="RefSeq"/>
        </authorList>
    </citation>
    <scope>IDENTIFICATION</scope>
    <source>
        <tissue evidence="12 13">Blood</tissue>
    </source>
</reference>
<protein>
    <submittedName>
        <fullName evidence="12 13">Interleukin-2 receptor subunit beta</fullName>
    </submittedName>
</protein>
<dbReference type="RefSeq" id="XP_017337817.2">
    <property type="nucleotide sequence ID" value="XM_017482328.3"/>
</dbReference>
<dbReference type="KEGG" id="ipu:108273212"/>
<keyword evidence="11" id="KW-1185">Reference proteome</keyword>
<evidence type="ECO:0000313" key="15">
    <source>
        <dbReference type="RefSeq" id="XP_017337817.2"/>
    </source>
</evidence>
<feature type="region of interest" description="Disordered" evidence="8">
    <location>
        <begin position="374"/>
        <end position="403"/>
    </location>
</feature>
<evidence type="ECO:0000313" key="12">
    <source>
        <dbReference type="RefSeq" id="XP_017337814.2"/>
    </source>
</evidence>
<sequence length="539" mass="60083">MKTKMLIGQILILLIMSLVSSSEDNNNLECYTDYIDVIMCVWNTSSVEDRFHITPTTNCILKGEYNEGDIIQNPQSNLEPLGSSQTKLRNGTLQFSHESLSLGDLYALLYVSCENIAEPVETISEFDITDHVKLWPPERPLVEGLNVTWKCCSPQSMYVQRMKHEVQWRLLEDSWKNNQVASAEKEHYELLEEDLILGRQYVVRVRSSAVRQREIWSEWSPVTQWTSTVGLQPPSEDPNYIILGIFNNLTSFILATVAVILLAFFGILRYRRILKCPYVPTPGKYFGDLFSDHGGDFKSWLGPIVNSEMYIKADSECISRVTIYNACKSDMFSNKMEKDFNIRDGSTSSFSNSTYFLSQSSKCALGDQLEPCSADGPYGPAGGGSEQEKILPATHDNGHDNELSEVTMSTPLETSSSYKQLQKLRLDIQSPDSGFAGSCEEQESQEESGSEGLPSPPVVHNTLPISCILPCPAPQLIGFPHLIGIPPGLTWSPWNNQNSTNLPPDISRNILPGNSGIMACSGMLEPSSDDYMPVKKVQG</sequence>
<feature type="chain" id="PRO_5013510518" evidence="10">
    <location>
        <begin position="23"/>
        <end position="539"/>
    </location>
</feature>
<name>A0A2D0S5V4_ICTPU</name>
<proteinExistence type="predicted"/>
<feature type="signal peptide" evidence="10">
    <location>
        <begin position="1"/>
        <end position="22"/>
    </location>
</feature>
<accession>A0A2D0S5V4</accession>
<evidence type="ECO:0000256" key="10">
    <source>
        <dbReference type="SAM" id="SignalP"/>
    </source>
</evidence>
<keyword evidence="5 9" id="KW-0472">Membrane</keyword>
<keyword evidence="4 9" id="KW-1133">Transmembrane helix</keyword>
<dbReference type="AlphaFoldDB" id="A0A2D0S5V4"/>
<evidence type="ECO:0000256" key="8">
    <source>
        <dbReference type="SAM" id="MobiDB-lite"/>
    </source>
</evidence>
<dbReference type="STRING" id="7998.ENSIPUP00000025252"/>
<feature type="transmembrane region" description="Helical" evidence="9">
    <location>
        <begin position="240"/>
        <end position="265"/>
    </location>
</feature>
<evidence type="ECO:0000256" key="2">
    <source>
        <dbReference type="ARBA" id="ARBA00022692"/>
    </source>
</evidence>
<evidence type="ECO:0000256" key="7">
    <source>
        <dbReference type="ARBA" id="ARBA00023170"/>
    </source>
</evidence>
<evidence type="ECO:0000313" key="14">
    <source>
        <dbReference type="RefSeq" id="XP_017337816.2"/>
    </source>
</evidence>
<evidence type="ECO:0000256" key="1">
    <source>
        <dbReference type="ARBA" id="ARBA00004167"/>
    </source>
</evidence>
<evidence type="ECO:0000256" key="6">
    <source>
        <dbReference type="ARBA" id="ARBA00023157"/>
    </source>
</evidence>
<dbReference type="GO" id="GO:0016064">
    <property type="term" value="P:immunoglobulin mediated immune response"/>
    <property type="evidence" value="ECO:0007669"/>
    <property type="project" value="TreeGrafter"/>
</dbReference>
<evidence type="ECO:0000256" key="5">
    <source>
        <dbReference type="ARBA" id="ARBA00023136"/>
    </source>
</evidence>
<evidence type="ECO:0000256" key="4">
    <source>
        <dbReference type="ARBA" id="ARBA00022989"/>
    </source>
</evidence>
<dbReference type="GeneID" id="108273212"/>
<evidence type="ECO:0000256" key="9">
    <source>
        <dbReference type="SAM" id="Phobius"/>
    </source>
</evidence>
<keyword evidence="7 12" id="KW-0675">Receptor</keyword>
<keyword evidence="3 10" id="KW-0732">Signal</keyword>
<dbReference type="Gene3D" id="2.60.40.10">
    <property type="entry name" value="Immunoglobulins"/>
    <property type="match status" value="2"/>
</dbReference>
<dbReference type="InterPro" id="IPR036116">
    <property type="entry name" value="FN3_sf"/>
</dbReference>
<dbReference type="GO" id="GO:0009897">
    <property type="term" value="C:external side of plasma membrane"/>
    <property type="evidence" value="ECO:0007669"/>
    <property type="project" value="TreeGrafter"/>
</dbReference>